<dbReference type="Proteomes" id="UP000518300">
    <property type="component" value="Unassembled WGS sequence"/>
</dbReference>
<dbReference type="GO" id="GO:0016740">
    <property type="term" value="F:transferase activity"/>
    <property type="evidence" value="ECO:0007669"/>
    <property type="project" value="UniProtKB-KW"/>
</dbReference>
<dbReference type="Pfam" id="PF00535">
    <property type="entry name" value="Glycos_transf_2"/>
    <property type="match status" value="1"/>
</dbReference>
<protein>
    <submittedName>
        <fullName evidence="2">Glycosyltransferase family 2 protein</fullName>
    </submittedName>
</protein>
<dbReference type="EMBL" id="JABBJJ010000116">
    <property type="protein sequence ID" value="NMO17961.1"/>
    <property type="molecule type" value="Genomic_DNA"/>
</dbReference>
<dbReference type="InterPro" id="IPR029044">
    <property type="entry name" value="Nucleotide-diphossugar_trans"/>
</dbReference>
<gene>
    <name evidence="2" type="ORF">HG543_24330</name>
</gene>
<dbReference type="InterPro" id="IPR001173">
    <property type="entry name" value="Glyco_trans_2-like"/>
</dbReference>
<evidence type="ECO:0000259" key="1">
    <source>
        <dbReference type="Pfam" id="PF00535"/>
    </source>
</evidence>
<keyword evidence="2" id="KW-0808">Transferase</keyword>
<dbReference type="PANTHER" id="PTHR43685">
    <property type="entry name" value="GLYCOSYLTRANSFERASE"/>
    <property type="match status" value="1"/>
</dbReference>
<comment type="caution">
    <text evidence="2">The sequence shown here is derived from an EMBL/GenBank/DDBJ whole genome shotgun (WGS) entry which is preliminary data.</text>
</comment>
<accession>A0A848LJR0</accession>
<name>A0A848LJR0_9BACT</name>
<dbReference type="PANTHER" id="PTHR43685:SF2">
    <property type="entry name" value="GLYCOSYLTRANSFERASE 2-LIKE DOMAIN-CONTAINING PROTEIN"/>
    <property type="match status" value="1"/>
</dbReference>
<reference evidence="2 3" key="1">
    <citation type="submission" date="2020-04" db="EMBL/GenBank/DDBJ databases">
        <title>Draft genome of Pyxidicoccus fallax type strain.</title>
        <authorList>
            <person name="Whitworth D.E."/>
        </authorList>
    </citation>
    <scope>NUCLEOTIDE SEQUENCE [LARGE SCALE GENOMIC DNA]</scope>
    <source>
        <strain evidence="2 3">DSM 14698</strain>
    </source>
</reference>
<dbReference type="SUPFAM" id="SSF53448">
    <property type="entry name" value="Nucleotide-diphospho-sugar transferases"/>
    <property type="match status" value="1"/>
</dbReference>
<organism evidence="2 3">
    <name type="scientific">Pyxidicoccus fallax</name>
    <dbReference type="NCBI Taxonomy" id="394095"/>
    <lineage>
        <taxon>Bacteria</taxon>
        <taxon>Pseudomonadati</taxon>
        <taxon>Myxococcota</taxon>
        <taxon>Myxococcia</taxon>
        <taxon>Myxococcales</taxon>
        <taxon>Cystobacterineae</taxon>
        <taxon>Myxococcaceae</taxon>
        <taxon>Pyxidicoccus</taxon>
    </lineage>
</organism>
<dbReference type="RefSeq" id="WP_169347237.1">
    <property type="nucleotide sequence ID" value="NZ_JABBJJ010000116.1"/>
</dbReference>
<evidence type="ECO:0000313" key="3">
    <source>
        <dbReference type="Proteomes" id="UP000518300"/>
    </source>
</evidence>
<proteinExistence type="predicted"/>
<keyword evidence="3" id="KW-1185">Reference proteome</keyword>
<dbReference type="AlphaFoldDB" id="A0A848LJR0"/>
<sequence>MRYQAGQPLSVGFICRDKARELRKVIPQLAAGTVRPDRVVLCDDRSDDGSPEVFEKACRDHGLEYRVVSLPADGPRFRINSLRNAAIQASLDGLVIVLDADLMPARTCLEAHRRMHLEHPGDKLVTTGPRLEFAFPSGEGPINFLWGFESVGQVSAPSGLKLPNWQVTPGSMMGMTRRGVEAVGWFDSGYDGHYGYDDVDFMIRADIQGFEFKGDWEAHVIHIPHPRSRFHADSTHNADRFFKKWGMHVAYPEMIRNMGRKPWNEAYKDLLAGRNPNTFISELPLDAVSGKLMLRVLARKAGRKLKSYLGT</sequence>
<dbReference type="Gene3D" id="3.90.550.10">
    <property type="entry name" value="Spore Coat Polysaccharide Biosynthesis Protein SpsA, Chain A"/>
    <property type="match status" value="1"/>
</dbReference>
<dbReference type="CDD" id="cd00761">
    <property type="entry name" value="Glyco_tranf_GTA_type"/>
    <property type="match status" value="1"/>
</dbReference>
<dbReference type="InterPro" id="IPR050834">
    <property type="entry name" value="Glycosyltransf_2"/>
</dbReference>
<evidence type="ECO:0000313" key="2">
    <source>
        <dbReference type="EMBL" id="NMO17961.1"/>
    </source>
</evidence>
<feature type="domain" description="Glycosyltransferase 2-like" evidence="1">
    <location>
        <begin position="13"/>
        <end position="120"/>
    </location>
</feature>